<feature type="signal peptide" evidence="2">
    <location>
        <begin position="1"/>
        <end position="27"/>
    </location>
</feature>
<dbReference type="Pfam" id="PF00932">
    <property type="entry name" value="LTD"/>
    <property type="match status" value="2"/>
</dbReference>
<keyword evidence="1" id="KW-0472">Membrane</keyword>
<dbReference type="HOGENOM" id="CLU_027057_1_0_9"/>
<dbReference type="PROSITE" id="PS51841">
    <property type="entry name" value="LTD"/>
    <property type="match status" value="2"/>
</dbReference>
<protein>
    <recommendedName>
        <fullName evidence="3">LTD domain-containing protein</fullName>
    </recommendedName>
</protein>
<name>H3NQK5_9FIRM</name>
<organism evidence="4 5">
    <name type="scientific">Helcococcus kunzii ATCC 51366</name>
    <dbReference type="NCBI Taxonomy" id="883114"/>
    <lineage>
        <taxon>Bacteria</taxon>
        <taxon>Bacillati</taxon>
        <taxon>Bacillota</taxon>
        <taxon>Tissierellia</taxon>
        <taxon>Tissierellales</taxon>
        <taxon>Peptoniphilaceae</taxon>
        <taxon>Helcococcus</taxon>
    </lineage>
</organism>
<keyword evidence="2" id="KW-0732">Signal</keyword>
<evidence type="ECO:0000259" key="3">
    <source>
        <dbReference type="PROSITE" id="PS51841"/>
    </source>
</evidence>
<dbReference type="EMBL" id="AGEI01000029">
    <property type="protein sequence ID" value="EHR32335.1"/>
    <property type="molecule type" value="Genomic_DNA"/>
</dbReference>
<dbReference type="Proteomes" id="UP000004191">
    <property type="component" value="Unassembled WGS sequence"/>
</dbReference>
<gene>
    <name evidence="4" type="ORF">HMPREF9709_01616</name>
</gene>
<dbReference type="SUPFAM" id="SSF74853">
    <property type="entry name" value="Lamin A/C globular tail domain"/>
    <property type="match status" value="2"/>
</dbReference>
<dbReference type="Gene3D" id="2.60.40.1260">
    <property type="entry name" value="Lamin Tail domain"/>
    <property type="match status" value="2"/>
</dbReference>
<keyword evidence="5" id="KW-1185">Reference proteome</keyword>
<feature type="transmembrane region" description="Helical" evidence="1">
    <location>
        <begin position="710"/>
        <end position="729"/>
    </location>
</feature>
<dbReference type="PATRIC" id="fig|883114.3.peg.1613"/>
<evidence type="ECO:0000256" key="1">
    <source>
        <dbReference type="SAM" id="Phobius"/>
    </source>
</evidence>
<comment type="caution">
    <text evidence="4">The sequence shown here is derived from an EMBL/GenBank/DDBJ whole genome shotgun (WGS) entry which is preliminary data.</text>
</comment>
<evidence type="ECO:0000256" key="2">
    <source>
        <dbReference type="SAM" id="SignalP"/>
    </source>
</evidence>
<dbReference type="SUPFAM" id="SSF75011">
    <property type="entry name" value="3-carboxy-cis,cis-mucoante lactonizing enzyme"/>
    <property type="match status" value="1"/>
</dbReference>
<keyword evidence="1" id="KW-1133">Transmembrane helix</keyword>
<reference evidence="4 5" key="1">
    <citation type="submission" date="2012-01" db="EMBL/GenBank/DDBJ databases">
        <title>The Genome Sequence of Helcococcus kunzii ATCC 51366.</title>
        <authorList>
            <consortium name="The Broad Institute Genome Sequencing Platform"/>
            <person name="Earl A."/>
            <person name="Ward D."/>
            <person name="Feldgarden M."/>
            <person name="Gevers D."/>
            <person name="Huys G."/>
            <person name="Young S.K."/>
            <person name="Zeng Q."/>
            <person name="Gargeya S."/>
            <person name="Fitzgerald M."/>
            <person name="Haas B."/>
            <person name="Abouelleil A."/>
            <person name="Alvarado L."/>
            <person name="Arachchi H.M."/>
            <person name="Berlin A."/>
            <person name="Chapman S.B."/>
            <person name="Gearin G."/>
            <person name="Goldberg J."/>
            <person name="Griggs A."/>
            <person name="Gujja S."/>
            <person name="Hansen M."/>
            <person name="Heiman D."/>
            <person name="Howarth C."/>
            <person name="Larimer J."/>
            <person name="Lui A."/>
            <person name="MacDonald P.J.P."/>
            <person name="McCowen C."/>
            <person name="Montmayeur A."/>
            <person name="Murphy C."/>
            <person name="Neiman D."/>
            <person name="Pearson M."/>
            <person name="Priest M."/>
            <person name="Roberts A."/>
            <person name="Saif S."/>
            <person name="Shea T."/>
            <person name="Sisk P."/>
            <person name="Stolte C."/>
            <person name="Sykes S."/>
            <person name="Wortman J."/>
            <person name="Nusbaum C."/>
            <person name="Birren B."/>
        </authorList>
    </citation>
    <scope>NUCLEOTIDE SEQUENCE [LARGE SCALE GENOMIC DNA]</scope>
    <source>
        <strain evidence="4 5">ATCC 51366</strain>
    </source>
</reference>
<dbReference type="GeneID" id="96999558"/>
<feature type="domain" description="LTD" evidence="3">
    <location>
        <begin position="169"/>
        <end position="273"/>
    </location>
</feature>
<dbReference type="AlphaFoldDB" id="H3NQK5"/>
<dbReference type="STRING" id="883114.HMPREF9709_01616"/>
<dbReference type="InterPro" id="IPR001322">
    <property type="entry name" value="Lamin_tail_dom"/>
</dbReference>
<proteinExistence type="predicted"/>
<dbReference type="eggNOG" id="COG3204">
    <property type="taxonomic scope" value="Bacteria"/>
</dbReference>
<accession>H3NQK5</accession>
<feature type="domain" description="LTD" evidence="3">
    <location>
        <begin position="31"/>
        <end position="139"/>
    </location>
</feature>
<dbReference type="OrthoDB" id="9801679at2"/>
<evidence type="ECO:0000313" key="5">
    <source>
        <dbReference type="Proteomes" id="UP000004191"/>
    </source>
</evidence>
<evidence type="ECO:0000313" key="4">
    <source>
        <dbReference type="EMBL" id="EHR32335.1"/>
    </source>
</evidence>
<dbReference type="InterPro" id="IPR036415">
    <property type="entry name" value="Lamin_tail_dom_sf"/>
</dbReference>
<dbReference type="RefSeq" id="WP_005399131.1">
    <property type="nucleotide sequence ID" value="NZ_JH601088.1"/>
</dbReference>
<sequence>MYNKNRIASVLLAFLMLLTFVPYNVEAENQETNGETESKKEISVKINEIESNSDTFPDYVEIINNGEETIDISGWYIMDNDPEKHSEDVVPLAAGTMLEPRQMVVFKEGEQFNFGLGKKDEATLLDKDGNIIDQYSWTAHANETYSRVPDAIGEFADFPNTMGKFNYIETSNDVVINEIESTNSDRDWVEIYNKGNESVDISGWRISDIDTNDETHYSIPLPEGTIIEPKGFFVFEGDIPGDIKHFSFGLGSSDAVYLYDAQNVIKDKHAWEVHAKGGLSRIPDGIGLFKDVPLTKGMPNKDAEEVEEPILPELDRLPFPGKQTFEYVDEKPKFLSDSSGLDIVGDTLWAVDNGTAKVWKMTIGIDGMPTIDEGWESGKIVSFMKDINNPGAAGPDAEGITADSQGNLFIAAERDNSFKAENRNIILQVDPNSTTDSLKTIREWDLTEIIDNARKNRGMADYKVPNNEGIEAVEWIPNEVLEGNIIDFHTDMPYVASDYSTLNNGLFLVGVENDGFIYAFALSENGSIALVSQIDTGMGMVMGLDYNEPTNALWAHADNGRNNTLAKITFNGTTHPDTSYYKAPADFDVTENNEGFAIAKKAINNYLPTYWFMDGAKSRAMKLGWLYHEEAVDETEKETEEETVNETEVETNIETEEETVVETETELETPKEVETVNFEETKENETDKETNKEIVPINNNKNNPNTGDNGIWTFVALGGISVILLFVSINHKSKERK</sequence>
<feature type="chain" id="PRO_5003590744" description="LTD domain-containing protein" evidence="2">
    <location>
        <begin position="28"/>
        <end position="737"/>
    </location>
</feature>
<keyword evidence="1" id="KW-0812">Transmembrane</keyword>